<dbReference type="InterPro" id="IPR020846">
    <property type="entry name" value="MFS_dom"/>
</dbReference>
<feature type="domain" description="Major facilitator superfamily (MFS) profile" evidence="11">
    <location>
        <begin position="41"/>
        <end position="504"/>
    </location>
</feature>
<evidence type="ECO:0000256" key="6">
    <source>
        <dbReference type="ARBA" id="ARBA00023136"/>
    </source>
</evidence>
<comment type="caution">
    <text evidence="12">The sequence shown here is derived from an EMBL/GenBank/DDBJ whole genome shotgun (WGS) entry which is preliminary data.</text>
</comment>
<protein>
    <recommendedName>
        <fullName evidence="7">H(+)/Pi cotransporter</fullName>
    </recommendedName>
</protein>
<evidence type="ECO:0000256" key="2">
    <source>
        <dbReference type="ARBA" id="ARBA00022592"/>
    </source>
</evidence>
<keyword evidence="4" id="KW-0769">Symport</keyword>
<feature type="transmembrane region" description="Helical" evidence="10">
    <location>
        <begin position="152"/>
        <end position="171"/>
    </location>
</feature>
<reference evidence="12" key="1">
    <citation type="submission" date="2020-05" db="EMBL/GenBank/DDBJ databases">
        <title>WGS assembly of Panicum virgatum.</title>
        <authorList>
            <person name="Lovell J.T."/>
            <person name="Jenkins J."/>
            <person name="Shu S."/>
            <person name="Juenger T.E."/>
            <person name="Schmutz J."/>
        </authorList>
    </citation>
    <scope>NUCLEOTIDE SEQUENCE</scope>
    <source>
        <strain evidence="12">AP13</strain>
    </source>
</reference>
<comment type="subcellular location">
    <subcellularLocation>
        <location evidence="1">Membrane</location>
        <topology evidence="1">Multi-pass membrane protein</topology>
    </subcellularLocation>
</comment>
<sequence length="535" mass="55990">MANDDTSAAPLLTGHKAKPAAEVPSIDDIIETCTGGTGAMQLLKAFLVVFARAFDGHLLFISVFTEAEPRWHCVAGDSSCTRPAAASPPCPLPPGTWAWDRPAEASVVSEWALNCAGPAFVSLPASSFFAGCLAGGFLLTMLADSLLGRKKMLVAALASMSIAGALTAFASNVWAYAALRFASGFARSMVGTCALVLSTELVGKRWRNAVSFAAFSCFTLGFLSLPAVAYALREASWRSMYLWTSLPCLVYAVLLYFLAQESPRWLLVRGRTQEAVETLRQIASRNGGGGATASSSLSMLQNACASAMYEDSGTRAGGVFATLQAMVGRRWAIRRLAAVMAAGFGVGIVYFGMPLSVGSLGPDLYLSVTYNAVSELPSAVLSWFVIARANRRGSVAALAAAAGACSLACVAIPRGTAGMATELLSFSATSTAYNVILIYAIELFPTSLRNSALGLVRQAMVLGGVVAPVLVALGCERSFWSFGVFGLAIGCSGLFAACLPETRGRTLSDTMEEEERKQAAGSSAAVDKNSDSHLV</sequence>
<feature type="transmembrane region" description="Helical" evidence="10">
    <location>
        <begin position="479"/>
        <end position="499"/>
    </location>
</feature>
<dbReference type="InterPro" id="IPR036259">
    <property type="entry name" value="MFS_trans_sf"/>
</dbReference>
<accession>A0A8T0MTB8</accession>
<dbReference type="PANTHER" id="PTHR24064">
    <property type="entry name" value="SOLUTE CARRIER FAMILY 22 MEMBER"/>
    <property type="match status" value="1"/>
</dbReference>
<dbReference type="AlphaFoldDB" id="A0A8T0MTB8"/>
<evidence type="ECO:0000256" key="3">
    <source>
        <dbReference type="ARBA" id="ARBA00022692"/>
    </source>
</evidence>
<evidence type="ECO:0000256" key="4">
    <source>
        <dbReference type="ARBA" id="ARBA00022847"/>
    </source>
</evidence>
<feature type="transmembrane region" description="Helical" evidence="10">
    <location>
        <begin position="240"/>
        <end position="259"/>
    </location>
</feature>
<evidence type="ECO:0000256" key="7">
    <source>
        <dbReference type="ARBA" id="ARBA00032043"/>
    </source>
</evidence>
<feature type="transmembrane region" description="Helical" evidence="10">
    <location>
        <begin position="419"/>
        <end position="441"/>
    </location>
</feature>
<keyword evidence="2" id="KW-0813">Transport</keyword>
<evidence type="ECO:0000256" key="1">
    <source>
        <dbReference type="ARBA" id="ARBA00004141"/>
    </source>
</evidence>
<feature type="transmembrane region" description="Helical" evidence="10">
    <location>
        <begin position="453"/>
        <end position="473"/>
    </location>
</feature>
<gene>
    <name evidence="12" type="ORF">PVAP13_9NG539200</name>
</gene>
<comment type="similarity">
    <text evidence="8">Belongs to the major facilitator superfamily. Phosphate:H(+) symporter (TC 2.A.1.9) family.</text>
</comment>
<evidence type="ECO:0000313" key="12">
    <source>
        <dbReference type="EMBL" id="KAG2540275.1"/>
    </source>
</evidence>
<dbReference type="GO" id="GO:0015293">
    <property type="term" value="F:symporter activity"/>
    <property type="evidence" value="ECO:0007669"/>
    <property type="project" value="UniProtKB-KW"/>
</dbReference>
<proteinExistence type="inferred from homology"/>
<dbReference type="Gene3D" id="1.20.1250.20">
    <property type="entry name" value="MFS general substrate transporter like domains"/>
    <property type="match status" value="1"/>
</dbReference>
<keyword evidence="2" id="KW-0592">Phosphate transport</keyword>
<dbReference type="SUPFAM" id="SSF103473">
    <property type="entry name" value="MFS general substrate transporter"/>
    <property type="match status" value="1"/>
</dbReference>
<evidence type="ECO:0000256" key="8">
    <source>
        <dbReference type="ARBA" id="ARBA00044504"/>
    </source>
</evidence>
<evidence type="ECO:0000256" key="9">
    <source>
        <dbReference type="SAM" id="MobiDB-lite"/>
    </source>
</evidence>
<evidence type="ECO:0000259" key="11">
    <source>
        <dbReference type="PROSITE" id="PS50850"/>
    </source>
</evidence>
<dbReference type="PROSITE" id="PS50850">
    <property type="entry name" value="MFS"/>
    <property type="match status" value="1"/>
</dbReference>
<keyword evidence="5 10" id="KW-1133">Transmembrane helix</keyword>
<dbReference type="GO" id="GO:0006817">
    <property type="term" value="P:phosphate ion transport"/>
    <property type="evidence" value="ECO:0007669"/>
    <property type="project" value="UniProtKB-KW"/>
</dbReference>
<feature type="transmembrane region" description="Helical" evidence="10">
    <location>
        <begin position="119"/>
        <end position="140"/>
    </location>
</feature>
<evidence type="ECO:0000313" key="13">
    <source>
        <dbReference type="Proteomes" id="UP000823388"/>
    </source>
</evidence>
<dbReference type="Pfam" id="PF00083">
    <property type="entry name" value="Sugar_tr"/>
    <property type="match status" value="1"/>
</dbReference>
<evidence type="ECO:0000256" key="5">
    <source>
        <dbReference type="ARBA" id="ARBA00022989"/>
    </source>
</evidence>
<feature type="transmembrane region" description="Helical" evidence="10">
    <location>
        <begin position="209"/>
        <end position="228"/>
    </location>
</feature>
<evidence type="ECO:0000256" key="10">
    <source>
        <dbReference type="SAM" id="Phobius"/>
    </source>
</evidence>
<feature type="transmembrane region" description="Helical" evidence="10">
    <location>
        <begin position="365"/>
        <end position="386"/>
    </location>
</feature>
<feature type="transmembrane region" description="Helical" evidence="10">
    <location>
        <begin position="336"/>
        <end position="353"/>
    </location>
</feature>
<dbReference type="OrthoDB" id="5296287at2759"/>
<dbReference type="Proteomes" id="UP000823388">
    <property type="component" value="Chromosome 9N"/>
</dbReference>
<name>A0A8T0MTB8_PANVG</name>
<feature type="transmembrane region" description="Helical" evidence="10">
    <location>
        <begin position="393"/>
        <end position="413"/>
    </location>
</feature>
<organism evidence="12 13">
    <name type="scientific">Panicum virgatum</name>
    <name type="common">Blackwell switchgrass</name>
    <dbReference type="NCBI Taxonomy" id="38727"/>
    <lineage>
        <taxon>Eukaryota</taxon>
        <taxon>Viridiplantae</taxon>
        <taxon>Streptophyta</taxon>
        <taxon>Embryophyta</taxon>
        <taxon>Tracheophyta</taxon>
        <taxon>Spermatophyta</taxon>
        <taxon>Magnoliopsida</taxon>
        <taxon>Liliopsida</taxon>
        <taxon>Poales</taxon>
        <taxon>Poaceae</taxon>
        <taxon>PACMAD clade</taxon>
        <taxon>Panicoideae</taxon>
        <taxon>Panicodae</taxon>
        <taxon>Paniceae</taxon>
        <taxon>Panicinae</taxon>
        <taxon>Panicum</taxon>
        <taxon>Panicum sect. Hiantes</taxon>
    </lineage>
</organism>
<feature type="region of interest" description="Disordered" evidence="9">
    <location>
        <begin position="508"/>
        <end position="535"/>
    </location>
</feature>
<dbReference type="InterPro" id="IPR005828">
    <property type="entry name" value="MFS_sugar_transport-like"/>
</dbReference>
<keyword evidence="13" id="KW-1185">Reference proteome</keyword>
<keyword evidence="3 10" id="KW-0812">Transmembrane</keyword>
<dbReference type="GO" id="GO:0016020">
    <property type="term" value="C:membrane"/>
    <property type="evidence" value="ECO:0007669"/>
    <property type="project" value="UniProtKB-SubCell"/>
</dbReference>
<keyword evidence="6 10" id="KW-0472">Membrane</keyword>
<dbReference type="EMBL" id="CM029054">
    <property type="protein sequence ID" value="KAG2540275.1"/>
    <property type="molecule type" value="Genomic_DNA"/>
</dbReference>